<dbReference type="InterPro" id="IPR006710">
    <property type="entry name" value="Glyco_hydro_43"/>
</dbReference>
<dbReference type="Proteomes" id="UP000273643">
    <property type="component" value="Unassembled WGS sequence"/>
</dbReference>
<evidence type="ECO:0000256" key="1">
    <source>
        <dbReference type="ARBA" id="ARBA00009865"/>
    </source>
</evidence>
<dbReference type="InterPro" id="IPR023296">
    <property type="entry name" value="Glyco_hydro_beta-prop_sf"/>
</dbReference>
<gene>
    <name evidence="7" type="ORF">EDC38_2380</name>
</gene>
<keyword evidence="8" id="KW-1185">Reference proteome</keyword>
<organism evidence="7 8">
    <name type="scientific">Marinimicrobium koreense</name>
    <dbReference type="NCBI Taxonomy" id="306545"/>
    <lineage>
        <taxon>Bacteria</taxon>
        <taxon>Pseudomonadati</taxon>
        <taxon>Pseudomonadota</taxon>
        <taxon>Gammaproteobacteria</taxon>
        <taxon>Cellvibrionales</taxon>
        <taxon>Cellvibrionaceae</taxon>
        <taxon>Marinimicrobium</taxon>
    </lineage>
</organism>
<comment type="caution">
    <text evidence="7">The sequence shown here is derived from an EMBL/GenBank/DDBJ whole genome shotgun (WGS) entry which is preliminary data.</text>
</comment>
<dbReference type="SUPFAM" id="SSF75005">
    <property type="entry name" value="Arabinanase/levansucrase/invertase"/>
    <property type="match status" value="1"/>
</dbReference>
<evidence type="ECO:0000313" key="8">
    <source>
        <dbReference type="Proteomes" id="UP000273643"/>
    </source>
</evidence>
<dbReference type="InterPro" id="IPR016828">
    <property type="entry name" value="Alpha-L-arabinofuranosidase"/>
</dbReference>
<evidence type="ECO:0000256" key="2">
    <source>
        <dbReference type="ARBA" id="ARBA00022729"/>
    </source>
</evidence>
<keyword evidence="2" id="KW-0732">Signal</keyword>
<evidence type="ECO:0000256" key="5">
    <source>
        <dbReference type="PIRSR" id="PIRSR606710-2"/>
    </source>
</evidence>
<dbReference type="AlphaFoldDB" id="A0A3N1P028"/>
<comment type="similarity">
    <text evidence="1 6">Belongs to the glycosyl hydrolase 43 family.</text>
</comment>
<dbReference type="RefSeq" id="WP_211331085.1">
    <property type="nucleotide sequence ID" value="NZ_RJUK01000001.1"/>
</dbReference>
<dbReference type="GO" id="GO:0004553">
    <property type="term" value="F:hydrolase activity, hydrolyzing O-glycosyl compounds"/>
    <property type="evidence" value="ECO:0007669"/>
    <property type="project" value="InterPro"/>
</dbReference>
<reference evidence="7 8" key="1">
    <citation type="submission" date="2018-11" db="EMBL/GenBank/DDBJ databases">
        <title>Genomic Encyclopedia of Type Strains, Phase IV (KMG-IV): sequencing the most valuable type-strain genomes for metagenomic binning, comparative biology and taxonomic classification.</title>
        <authorList>
            <person name="Goeker M."/>
        </authorList>
    </citation>
    <scope>NUCLEOTIDE SEQUENCE [LARGE SCALE GENOMIC DNA]</scope>
    <source>
        <strain evidence="7 8">DSM 16974</strain>
    </source>
</reference>
<dbReference type="PANTHER" id="PTHR43817">
    <property type="entry name" value="GLYCOSYL HYDROLASE"/>
    <property type="match status" value="1"/>
</dbReference>
<proteinExistence type="inferred from homology"/>
<dbReference type="Pfam" id="PF04616">
    <property type="entry name" value="Glyco_hydro_43"/>
    <property type="match status" value="1"/>
</dbReference>
<sequence>MMQLQNALRRPWLWLTLGCSLLWGCMEQEAPSLTPPGIENPLILQRADPWVYQDESGHFFFTSSVPEFNRIELRQGDSLQALQSASPEIIWRKKTNGPMSANIWAPELHRIDKRWYLYFSAGSQEHPFDIRLYALRNDADNPLRGTWQEAEQIKTRHDTFALDATTFEQAGTRYLVWSQKDPEDLKPASLHIARLSDPVTLEGPEVLIGRPEFAWEQRGIPANQGASIIKRGDRIFIFYTASATDHRSAIGVLWAEADADLLDSQSWHKLPEPVLATNETHGRLGPGHPSVIQHRPSGDTLMFYHSRDYKNLHGGELEDPNRHTRVRRVQWDEQGMPVLRSELPD</sequence>
<dbReference type="GO" id="GO:0005975">
    <property type="term" value="P:carbohydrate metabolic process"/>
    <property type="evidence" value="ECO:0007669"/>
    <property type="project" value="InterPro"/>
</dbReference>
<dbReference type="EMBL" id="RJUK01000001">
    <property type="protein sequence ID" value="ROQ21753.1"/>
    <property type="molecule type" value="Genomic_DNA"/>
</dbReference>
<dbReference type="PANTHER" id="PTHR43817:SF1">
    <property type="entry name" value="HYDROLASE, FAMILY 43, PUTATIVE (AFU_ORTHOLOGUE AFUA_3G01660)-RELATED"/>
    <property type="match status" value="1"/>
</dbReference>
<dbReference type="PIRSF" id="PIRSF025414">
    <property type="entry name" value="Alpha-L-arabinofuranosidase"/>
    <property type="match status" value="1"/>
</dbReference>
<evidence type="ECO:0000256" key="6">
    <source>
        <dbReference type="RuleBase" id="RU361187"/>
    </source>
</evidence>
<name>A0A3N1P028_9GAMM</name>
<feature type="site" description="Important for catalytic activity, responsible for pKa modulation of the active site Glu and correct orientation of both the proton donor and substrate" evidence="5">
    <location>
        <position position="163"/>
    </location>
</feature>
<accession>A0A3N1P028</accession>
<dbReference type="Gene3D" id="2.115.10.20">
    <property type="entry name" value="Glycosyl hydrolase domain, family 43"/>
    <property type="match status" value="1"/>
</dbReference>
<evidence type="ECO:0000313" key="7">
    <source>
        <dbReference type="EMBL" id="ROQ21753.1"/>
    </source>
</evidence>
<evidence type="ECO:0000256" key="3">
    <source>
        <dbReference type="ARBA" id="ARBA00022801"/>
    </source>
</evidence>
<keyword evidence="3 6" id="KW-0378">Hydrolase</keyword>
<keyword evidence="4 6" id="KW-0326">Glycosidase</keyword>
<protein>
    <submittedName>
        <fullName evidence="7">GH43 family beta-xylosidase</fullName>
    </submittedName>
</protein>
<evidence type="ECO:0000256" key="4">
    <source>
        <dbReference type="ARBA" id="ARBA00023295"/>
    </source>
</evidence>